<feature type="region of interest" description="Disordered" evidence="11">
    <location>
        <begin position="623"/>
        <end position="659"/>
    </location>
</feature>
<reference evidence="14" key="1">
    <citation type="submission" date="2022-10" db="EMBL/GenBank/DDBJ databases">
        <title>Puccinia triticina Genome sequencing and assembly.</title>
        <authorList>
            <person name="Li C."/>
        </authorList>
    </citation>
    <scope>NUCLEOTIDE SEQUENCE</scope>
    <source>
        <strain evidence="14">Pt15</strain>
    </source>
</reference>
<dbReference type="SMART" id="SM00831">
    <property type="entry name" value="Cation_ATPase_N"/>
    <property type="match status" value="1"/>
</dbReference>
<dbReference type="RefSeq" id="XP_053028318.1">
    <property type="nucleotide sequence ID" value="XM_053164341.1"/>
</dbReference>
<dbReference type="PANTHER" id="PTHR24093:SF369">
    <property type="entry name" value="CALCIUM-TRANSPORTING ATPASE"/>
    <property type="match status" value="1"/>
</dbReference>
<feature type="transmembrane region" description="Helical" evidence="12">
    <location>
        <begin position="1193"/>
        <end position="1215"/>
    </location>
</feature>
<keyword evidence="2 12" id="KW-0812">Transmembrane</keyword>
<dbReference type="EMBL" id="CP110437">
    <property type="protein sequence ID" value="WAQ92763.1"/>
    <property type="molecule type" value="Genomic_DNA"/>
</dbReference>
<dbReference type="NCBIfam" id="TIGR00231">
    <property type="entry name" value="small_GTP"/>
    <property type="match status" value="1"/>
</dbReference>
<dbReference type="Gene3D" id="2.70.150.10">
    <property type="entry name" value="Calcium-transporting ATPase, cytoplasmic transduction domain A"/>
    <property type="match status" value="1"/>
</dbReference>
<dbReference type="InterPro" id="IPR023299">
    <property type="entry name" value="ATPase_P-typ_cyto_dom_N"/>
</dbReference>
<keyword evidence="7" id="KW-1278">Translocase</keyword>
<dbReference type="Pfam" id="PF00122">
    <property type="entry name" value="E1-E2_ATPase"/>
    <property type="match status" value="1"/>
</dbReference>
<dbReference type="SUPFAM" id="SSF81665">
    <property type="entry name" value="Calcium ATPase, transmembrane domain M"/>
    <property type="match status" value="1"/>
</dbReference>
<name>A0ABY7D6S4_9BASI</name>
<protein>
    <recommendedName>
        <fullName evidence="13">Cation-transporting P-type ATPase N-terminal domain-containing protein</fullName>
    </recommendedName>
</protein>
<keyword evidence="5" id="KW-0067">ATP-binding</keyword>
<evidence type="ECO:0000313" key="14">
    <source>
        <dbReference type="EMBL" id="WAQ92763.1"/>
    </source>
</evidence>
<evidence type="ECO:0000256" key="2">
    <source>
        <dbReference type="ARBA" id="ARBA00022692"/>
    </source>
</evidence>
<feature type="region of interest" description="Disordered" evidence="11">
    <location>
        <begin position="1357"/>
        <end position="1445"/>
    </location>
</feature>
<dbReference type="Gene3D" id="3.40.50.300">
    <property type="entry name" value="P-loop containing nucleotide triphosphate hydrolases"/>
    <property type="match status" value="1"/>
</dbReference>
<dbReference type="PRINTS" id="PR00119">
    <property type="entry name" value="CATATPASE"/>
</dbReference>
<dbReference type="InterPro" id="IPR005225">
    <property type="entry name" value="Small_GTP-bd"/>
</dbReference>
<dbReference type="SFLD" id="SFLDG00002">
    <property type="entry name" value="C1.7:_P-type_atpase_like"/>
    <property type="match status" value="1"/>
</dbReference>
<feature type="transmembrane region" description="Helical" evidence="12">
    <location>
        <begin position="533"/>
        <end position="560"/>
    </location>
</feature>
<dbReference type="SMART" id="SM00178">
    <property type="entry name" value="SAR"/>
    <property type="match status" value="1"/>
</dbReference>
<dbReference type="Gene3D" id="3.40.50.1000">
    <property type="entry name" value="HAD superfamily/HAD-like"/>
    <property type="match status" value="1"/>
</dbReference>
<feature type="compositionally biased region" description="Polar residues" evidence="11">
    <location>
        <begin position="1373"/>
        <end position="1383"/>
    </location>
</feature>
<evidence type="ECO:0000256" key="4">
    <source>
        <dbReference type="ARBA" id="ARBA00022741"/>
    </source>
</evidence>
<dbReference type="InterPro" id="IPR008250">
    <property type="entry name" value="ATPase_P-typ_transduc_dom_A_sf"/>
</dbReference>
<sequence length="1445" mass="157883">MGILWSRLFGKEEMKLVILGLDNAGKSTILYKITMGEVVSTAPTVGANQELFEYKNLKIRMWDLGGQTSLRTSWSSYYGQAKALIMVVDSTDRARLNLAKEELHRVATDPELSAQSGADGACLLIFANKQDVKGCMTPAQVSEGLALTELRDRQWQIVACSALTGKGLMDGMDWIASKPDHPDSPFTISTAQLDALIDPKSIKSLSNLGGPHALSSLLQTDLDRGLSNLQETLPARTSFFGSNILPQKPTKTIFQLIWLALQDKVLIILIIAAIISLALGLYTTLGTPPKSYTDSNGNTVTEPQVDWVEGVAILVAVAIVTLVGSVNDYQKELQFKKLNAQKEDRSIKVIRQGQEQILQIGEILVGDLLLVNAGDLLPADGIFLDGYEVKCDESSVTGESDLIKKVNYDQALQIAHEKSGQSSTDEPLRDEVQLGKTDCFMISGSKVVEGYGRYLVTAVGPNSFYGKIMISLQGDTESTPLQTKLNSLAELIAKLGATAGLILFTALMIRFFVQLKTQADRTPSDKAQSFIQVLIISVTVVVVAVPEGLPLAVTLALAFATRRMTQMNLLVRVLSSCEIMANATVVCTDKTGTLTQNKMTIVAGSIGVHCKFAADLEQNERRVNVDEKAPEELDLTDSPRNGNPQISITDDTDSPSTQTAHHDLRLDFSVDQAKIQQYLTPGLIKLFNESIAINSTAFEAKTSGGELEFIGSKTETALLSFAKEQGWPDYHQVRQGAEIVQMIPFSSQRKAMGVVVRVPESGHYRLFLKGASEVLTKLTSHYVCVRGPSSEGQTINSEAENVSSAPFDLDTRDNVSRTIMFYANQSLRTIALCYRDFESWPPTLLAPGKSRKDPNSQPGEVSFDELIDGPGLTLLAVVAIEDPLRPGVTEAVANCARAGVAVKMVTGDNIITAKSIALQCGIYTPGGIIMEGPIFRQLSKQEMLEVVPRLQVLARSSPDDKKRLVDYLKFIGETCAVTGDGTNDGPALKAAHVGFSMGISGTEVAKEASDIILMDDNFSSIVSAIMWGRCVNDSVKKFLQFQLSVNITAVLITFITSIASNSESSILTAVQLLWVNLIMDTFAALALATDPATRESLNRKPDHKAANLISLDMWKMIIGQSIYQLIVILVLNFSGKQILGRDAPADEATRIEFDDLHKTLVFNAFVFCQIFNQFNARVLDRSFNVFQGILKNYYFMVIFLIMLGGQILIVEVGGAAFQVTSIGARDWLISVIIGLLSLPLAVLIKLLPTEPIGKLVYGWGWLRDPSKLELEIVDLGKEYDDDDRNDGDQSQPSKWNPAIDRVRDNLAIFSQIRGGRMRSSSFVRRSRKFLLRERGIHTGALMTMVPTLVVTSIGAGWQPQQKKPEDGSLGDPASSNPTASTTRLWCDQVEVHPDTDVHDPVYVKMGANRPHKKNNATSSSSSNPPDSPSSPRQIRYEADENLKAP</sequence>
<feature type="domain" description="Cation-transporting P-type ATPase N-terminal" evidence="13">
    <location>
        <begin position="210"/>
        <end position="281"/>
    </location>
</feature>
<gene>
    <name evidence="14" type="ORF">PtA15_17A245</name>
</gene>
<proteinExistence type="predicted"/>
<feature type="compositionally biased region" description="Polar residues" evidence="11">
    <location>
        <begin position="638"/>
        <end position="659"/>
    </location>
</feature>
<evidence type="ECO:0000256" key="7">
    <source>
        <dbReference type="ARBA" id="ARBA00022967"/>
    </source>
</evidence>
<keyword evidence="8 12" id="KW-1133">Transmembrane helix</keyword>
<dbReference type="Pfam" id="PF00689">
    <property type="entry name" value="Cation_ATPase_C"/>
    <property type="match status" value="1"/>
</dbReference>
<feature type="transmembrane region" description="Helical" evidence="12">
    <location>
        <begin position="307"/>
        <end position="327"/>
    </location>
</feature>
<dbReference type="SUPFAM" id="SSF52540">
    <property type="entry name" value="P-loop containing nucleoside triphosphate hydrolases"/>
    <property type="match status" value="1"/>
</dbReference>
<dbReference type="InterPro" id="IPR001757">
    <property type="entry name" value="P_typ_ATPase"/>
</dbReference>
<dbReference type="PANTHER" id="PTHR24093">
    <property type="entry name" value="CATION TRANSPORTING ATPASE"/>
    <property type="match status" value="1"/>
</dbReference>
<dbReference type="NCBIfam" id="TIGR01494">
    <property type="entry name" value="ATPase_P-type"/>
    <property type="match status" value="1"/>
</dbReference>
<dbReference type="InterPro" id="IPR004014">
    <property type="entry name" value="ATPase_P-typ_cation-transptr_N"/>
</dbReference>
<dbReference type="SUPFAM" id="SSF81653">
    <property type="entry name" value="Calcium ATPase, transduction domain A"/>
    <property type="match status" value="1"/>
</dbReference>
<dbReference type="Pfam" id="PF00025">
    <property type="entry name" value="Arf"/>
    <property type="match status" value="1"/>
</dbReference>
<organism evidence="14 15">
    <name type="scientific">Puccinia triticina</name>
    <dbReference type="NCBI Taxonomy" id="208348"/>
    <lineage>
        <taxon>Eukaryota</taxon>
        <taxon>Fungi</taxon>
        <taxon>Dikarya</taxon>
        <taxon>Basidiomycota</taxon>
        <taxon>Pucciniomycotina</taxon>
        <taxon>Pucciniomycetes</taxon>
        <taxon>Pucciniales</taxon>
        <taxon>Pucciniaceae</taxon>
        <taxon>Puccinia</taxon>
    </lineage>
</organism>
<dbReference type="Pfam" id="PF13246">
    <property type="entry name" value="Cation_ATPase"/>
    <property type="match status" value="1"/>
</dbReference>
<evidence type="ECO:0000256" key="11">
    <source>
        <dbReference type="SAM" id="MobiDB-lite"/>
    </source>
</evidence>
<dbReference type="InterPro" id="IPR006689">
    <property type="entry name" value="Small_GTPase_ARF/SAR"/>
</dbReference>
<keyword evidence="4" id="KW-0547">Nucleotide-binding</keyword>
<evidence type="ECO:0000256" key="12">
    <source>
        <dbReference type="SAM" id="Phobius"/>
    </source>
</evidence>
<evidence type="ECO:0000256" key="8">
    <source>
        <dbReference type="ARBA" id="ARBA00022989"/>
    </source>
</evidence>
<feature type="transmembrane region" description="Helical" evidence="12">
    <location>
        <begin position="1227"/>
        <end position="1247"/>
    </location>
</feature>
<dbReference type="SMART" id="SM00177">
    <property type="entry name" value="ARF"/>
    <property type="match status" value="1"/>
</dbReference>
<evidence type="ECO:0000256" key="3">
    <source>
        <dbReference type="ARBA" id="ARBA00022723"/>
    </source>
</evidence>
<comment type="subcellular location">
    <subcellularLocation>
        <location evidence="1">Endomembrane system</location>
        <topology evidence="1">Multi-pass membrane protein</topology>
    </subcellularLocation>
</comment>
<dbReference type="InterPro" id="IPR044492">
    <property type="entry name" value="P_typ_ATPase_HD_dom"/>
</dbReference>
<dbReference type="InterPro" id="IPR023298">
    <property type="entry name" value="ATPase_P-typ_TM_dom_sf"/>
</dbReference>
<evidence type="ECO:0000256" key="1">
    <source>
        <dbReference type="ARBA" id="ARBA00004127"/>
    </source>
</evidence>
<dbReference type="Pfam" id="PF00690">
    <property type="entry name" value="Cation_ATPase_N"/>
    <property type="match status" value="1"/>
</dbReference>
<feature type="transmembrane region" description="Helical" evidence="12">
    <location>
        <begin position="1043"/>
        <end position="1060"/>
    </location>
</feature>
<evidence type="ECO:0000256" key="5">
    <source>
        <dbReference type="ARBA" id="ARBA00022840"/>
    </source>
</evidence>
<keyword evidence="6" id="KW-0460">Magnesium</keyword>
<dbReference type="SFLD" id="SFLDF00027">
    <property type="entry name" value="p-type_atpase"/>
    <property type="match status" value="1"/>
</dbReference>
<accession>A0ABY7D6S4</accession>
<dbReference type="InterPro" id="IPR027417">
    <property type="entry name" value="P-loop_NTPase"/>
</dbReference>
<dbReference type="SFLD" id="SFLDS00003">
    <property type="entry name" value="Haloacid_Dehalogenase"/>
    <property type="match status" value="1"/>
</dbReference>
<feature type="transmembrane region" description="Helical" evidence="12">
    <location>
        <begin position="491"/>
        <end position="513"/>
    </location>
</feature>
<evidence type="ECO:0000256" key="6">
    <source>
        <dbReference type="ARBA" id="ARBA00022842"/>
    </source>
</evidence>
<keyword evidence="15" id="KW-1185">Reference proteome</keyword>
<dbReference type="InterPro" id="IPR018303">
    <property type="entry name" value="ATPase_P-typ_P_site"/>
</dbReference>
<dbReference type="Gene3D" id="1.20.1110.10">
    <property type="entry name" value="Calcium-transporting ATPase, transmembrane domain"/>
    <property type="match status" value="1"/>
</dbReference>
<feature type="transmembrane region" description="Helical" evidence="12">
    <location>
        <begin position="1072"/>
        <end position="1092"/>
    </location>
</feature>
<keyword evidence="3" id="KW-0479">Metal-binding</keyword>
<dbReference type="InterPro" id="IPR023214">
    <property type="entry name" value="HAD_sf"/>
</dbReference>
<dbReference type="SUPFAM" id="SSF56784">
    <property type="entry name" value="HAD-like"/>
    <property type="match status" value="1"/>
</dbReference>
<feature type="compositionally biased region" description="Basic and acidic residues" evidence="11">
    <location>
        <begin position="1389"/>
        <end position="1401"/>
    </location>
</feature>
<dbReference type="GeneID" id="77805236"/>
<keyword evidence="10 12" id="KW-0472">Membrane</keyword>
<dbReference type="InterPro" id="IPR036412">
    <property type="entry name" value="HAD-like_sf"/>
</dbReference>
<dbReference type="Gene3D" id="3.40.1110.10">
    <property type="entry name" value="Calcium-transporting ATPase, cytoplasmic domain N"/>
    <property type="match status" value="1"/>
</dbReference>
<feature type="transmembrane region" description="Helical" evidence="12">
    <location>
        <begin position="265"/>
        <end position="287"/>
    </location>
</feature>
<feature type="compositionally biased region" description="Basic and acidic residues" evidence="11">
    <location>
        <begin position="1434"/>
        <end position="1445"/>
    </location>
</feature>
<dbReference type="PROSITE" id="PS51417">
    <property type="entry name" value="ARF"/>
    <property type="match status" value="1"/>
</dbReference>
<dbReference type="InterPro" id="IPR059000">
    <property type="entry name" value="ATPase_P-type_domA"/>
</dbReference>
<evidence type="ECO:0000259" key="13">
    <source>
        <dbReference type="SMART" id="SM00831"/>
    </source>
</evidence>
<evidence type="ECO:0000256" key="9">
    <source>
        <dbReference type="ARBA" id="ARBA00023134"/>
    </source>
</evidence>
<dbReference type="PROSITE" id="PS00154">
    <property type="entry name" value="ATPASE_E1_E2"/>
    <property type="match status" value="1"/>
</dbReference>
<dbReference type="SUPFAM" id="SSF81660">
    <property type="entry name" value="Metal cation-transporting ATPase, ATP-binding domain N"/>
    <property type="match status" value="1"/>
</dbReference>
<dbReference type="Proteomes" id="UP001164743">
    <property type="component" value="Chromosome 17A"/>
</dbReference>
<evidence type="ECO:0000313" key="15">
    <source>
        <dbReference type="Proteomes" id="UP001164743"/>
    </source>
</evidence>
<evidence type="ECO:0000256" key="10">
    <source>
        <dbReference type="ARBA" id="ARBA00023136"/>
    </source>
</evidence>
<keyword evidence="9" id="KW-0342">GTP-binding</keyword>
<feature type="transmembrane region" description="Helical" evidence="12">
    <location>
        <begin position="1113"/>
        <end position="1135"/>
    </location>
</feature>
<dbReference type="InterPro" id="IPR006068">
    <property type="entry name" value="ATPase_P-typ_cation-transptr_C"/>
</dbReference>